<keyword evidence="10" id="KW-1015">Disulfide bond</keyword>
<dbReference type="InterPro" id="IPR018202">
    <property type="entry name" value="Ser_caboxypep_ser_AS"/>
</dbReference>
<dbReference type="EMBL" id="BKCJ010000601">
    <property type="protein sequence ID" value="GEU34651.1"/>
    <property type="molecule type" value="Genomic_DNA"/>
</dbReference>
<dbReference type="Gene3D" id="3.40.50.1820">
    <property type="entry name" value="alpha/beta hydrolase"/>
    <property type="match status" value="1"/>
</dbReference>
<dbReference type="GO" id="GO:0003723">
    <property type="term" value="F:RNA binding"/>
    <property type="evidence" value="ECO:0007669"/>
    <property type="project" value="UniProtKB-UniRule"/>
</dbReference>
<name>A0A6L2JCN6_TANCI</name>
<evidence type="ECO:0000256" key="1">
    <source>
        <dbReference type="ARBA" id="ARBA00004613"/>
    </source>
</evidence>
<dbReference type="Gene3D" id="3.30.70.330">
    <property type="match status" value="2"/>
</dbReference>
<dbReference type="InterPro" id="IPR000504">
    <property type="entry name" value="RRM_dom"/>
</dbReference>
<dbReference type="InterPro" id="IPR029058">
    <property type="entry name" value="AB_hydrolase_fold"/>
</dbReference>
<dbReference type="FunFam" id="3.40.50.1820:FF:000030">
    <property type="entry name" value="Carboxypeptidase"/>
    <property type="match status" value="1"/>
</dbReference>
<dbReference type="InterPro" id="IPR001563">
    <property type="entry name" value="Peptidase_S10"/>
</dbReference>
<dbReference type="GO" id="GO:0005576">
    <property type="term" value="C:extracellular region"/>
    <property type="evidence" value="ECO:0007669"/>
    <property type="project" value="UniProtKB-SubCell"/>
</dbReference>
<dbReference type="PANTHER" id="PTHR11802">
    <property type="entry name" value="SERINE PROTEASE FAMILY S10 SERINE CARBOXYPEPTIDASE"/>
    <property type="match status" value="1"/>
</dbReference>
<dbReference type="Gene3D" id="6.10.250.940">
    <property type="match status" value="1"/>
</dbReference>
<dbReference type="GO" id="GO:0005773">
    <property type="term" value="C:vacuole"/>
    <property type="evidence" value="ECO:0007669"/>
    <property type="project" value="TreeGrafter"/>
</dbReference>
<feature type="domain" description="RRM" evidence="15">
    <location>
        <begin position="258"/>
        <end position="330"/>
    </location>
</feature>
<reference evidence="16" key="1">
    <citation type="journal article" date="2019" name="Sci. Rep.">
        <title>Draft genome of Tanacetum cinerariifolium, the natural source of mosquito coil.</title>
        <authorList>
            <person name="Yamashiro T."/>
            <person name="Shiraishi A."/>
            <person name="Satake H."/>
            <person name="Nakayama K."/>
        </authorList>
    </citation>
    <scope>NUCLEOTIDE SEQUENCE</scope>
</reference>
<evidence type="ECO:0000256" key="8">
    <source>
        <dbReference type="ARBA" id="ARBA00022801"/>
    </source>
</evidence>
<dbReference type="PROSITE" id="PS00131">
    <property type="entry name" value="CARBOXYPEPT_SER_SER"/>
    <property type="match status" value="1"/>
</dbReference>
<comment type="caution">
    <text evidence="16">The sequence shown here is derived from an EMBL/GenBank/DDBJ whole genome shotgun (WGS) entry which is preliminary data.</text>
</comment>
<dbReference type="InterPro" id="IPR035979">
    <property type="entry name" value="RBD_domain_sf"/>
</dbReference>
<dbReference type="InterPro" id="IPR012677">
    <property type="entry name" value="Nucleotide-bd_a/b_plait_sf"/>
</dbReference>
<keyword evidence="9 13" id="KW-0694">RNA-binding</keyword>
<dbReference type="SUPFAM" id="SSF53474">
    <property type="entry name" value="alpha/beta-Hydrolases"/>
    <property type="match status" value="1"/>
</dbReference>
<comment type="subcellular location">
    <subcellularLocation>
        <location evidence="1">Secreted</location>
    </subcellularLocation>
</comment>
<dbReference type="GO" id="GO:0004185">
    <property type="term" value="F:serine-type carboxypeptidase activity"/>
    <property type="evidence" value="ECO:0007669"/>
    <property type="project" value="UniProtKB-UniRule"/>
</dbReference>
<keyword evidence="6" id="KW-0732">Signal</keyword>
<dbReference type="EC" id="3.4.16.-" evidence="14"/>
<dbReference type="GO" id="GO:0006508">
    <property type="term" value="P:proteolysis"/>
    <property type="evidence" value="ECO:0007669"/>
    <property type="project" value="UniProtKB-KW"/>
</dbReference>
<dbReference type="FunFam" id="3.40.50.11320:FF:000002">
    <property type="entry name" value="Carboxypeptidase"/>
    <property type="match status" value="1"/>
</dbReference>
<keyword evidence="8 14" id="KW-0378">Hydrolase</keyword>
<accession>A0A6L2JCN6</accession>
<evidence type="ECO:0000256" key="6">
    <source>
        <dbReference type="ARBA" id="ARBA00022729"/>
    </source>
</evidence>
<evidence type="ECO:0000256" key="12">
    <source>
        <dbReference type="ARBA" id="ARBA00057395"/>
    </source>
</evidence>
<evidence type="ECO:0000256" key="11">
    <source>
        <dbReference type="ARBA" id="ARBA00023180"/>
    </source>
</evidence>
<keyword evidence="5 14" id="KW-0645">Protease</keyword>
<evidence type="ECO:0000256" key="10">
    <source>
        <dbReference type="ARBA" id="ARBA00023157"/>
    </source>
</evidence>
<evidence type="ECO:0000256" key="4">
    <source>
        <dbReference type="ARBA" id="ARBA00022645"/>
    </source>
</evidence>
<protein>
    <recommendedName>
        <fullName evidence="14">Carboxypeptidase</fullName>
        <ecNumber evidence="14">3.4.16.-</ecNumber>
    </recommendedName>
</protein>
<evidence type="ECO:0000313" key="16">
    <source>
        <dbReference type="EMBL" id="GEU34651.1"/>
    </source>
</evidence>
<evidence type="ECO:0000256" key="14">
    <source>
        <dbReference type="RuleBase" id="RU361156"/>
    </source>
</evidence>
<dbReference type="InterPro" id="IPR033124">
    <property type="entry name" value="Ser_caboxypep_his_AS"/>
</dbReference>
<evidence type="ECO:0000259" key="15">
    <source>
        <dbReference type="PROSITE" id="PS50102"/>
    </source>
</evidence>
<dbReference type="PROSITE" id="PS50102">
    <property type="entry name" value="RRM"/>
    <property type="match status" value="1"/>
</dbReference>
<evidence type="ECO:0000256" key="3">
    <source>
        <dbReference type="ARBA" id="ARBA00022525"/>
    </source>
</evidence>
<dbReference type="Pfam" id="PF04827">
    <property type="entry name" value="Plant_tran"/>
    <property type="match status" value="1"/>
</dbReference>
<comment type="similarity">
    <text evidence="2 14">Belongs to the peptidase S10 family.</text>
</comment>
<dbReference type="Pfam" id="PF00076">
    <property type="entry name" value="RRM_1"/>
    <property type="match status" value="1"/>
</dbReference>
<dbReference type="PRINTS" id="PR00724">
    <property type="entry name" value="CRBOXYPTASEC"/>
</dbReference>
<keyword evidence="7" id="KW-0677">Repeat</keyword>
<dbReference type="FunFam" id="3.30.70.330:FF:000405">
    <property type="entry name" value="polyadenylate-binding protein RBP45"/>
    <property type="match status" value="1"/>
</dbReference>
<dbReference type="InterPro" id="IPR006912">
    <property type="entry name" value="Harbinger_derived_prot"/>
</dbReference>
<dbReference type="PROSITE" id="PS00560">
    <property type="entry name" value="CARBOXYPEPT_SER_HIS"/>
    <property type="match status" value="1"/>
</dbReference>
<sequence length="882" mass="99225">NSPLFDDLLDDLAPVVLYVVNEVEYRHGYYLADGIYPEWASFVKSFTVATDPKHTYFKQRQESARKDVERAFGVLQGRWGLIQQPAHVYEVNTLRRIMYAGIIMHNMILEDQNMSIVDLNHVYSNPARGFYENKEVSGVIWCYDKGSGVGVMLMWRQNFGVTVLLHQALLRASIKLIRNKQTGQSERYGFIEFVSHEAAEKYCSSRPMRIGVATPKKPPTQQQYGQNQFSSQAVLLTGGNGSFVNSQNQQSDGDSSNTTIFVGGLDSEVTDEDLRQTFSQCGETLSVKIPVGKGCGFVQFANRSSAEEAIQNMHGTVIGKQTVRLSWGKTPANRQRMGGNGNYYAKQGYGGGGYGYGGQQNQDGGRMLAGTWYKYRDLLQEHRWKHNVFLATLELLLLLLVTITTCKCQPHGLRANQAETLMSFRRSKNRAQANANIESLINEGGLNDMKTDNNGRKMEDDFMKEGLPGQPLTKGLMFKQYAGYINVDSFKGRSLFYYFVEALDEPSTKPLVLWLNGGPGCSSLGVGAMLEIGPFGVNPDGKTLYSRRFSWNKVANVLFLESPAGVGFSYSNTSSDYNLSGDKRTAEDSYVFLVNWFQRFPHYKNHEFYIIGESYAGFYIPELADVITKKNVKAHSSSIINLKGIMIGNGVMNDDTDDKGFTDYLWSHALISDELYKNIAQHCGYANNSDYCTNLEDEVGEEIGDIDFYNIYGPTCNPLPEGLTVRKRRNRKSGGMDPCEGEYVENYLNLPQVQKAFHANVTKLSHRWETCSKLIVHWKDSPTTMFPIYKRLIALGLRILLYSGDVDAVVPVSGTRYSIDAMNLKVVKPWRFWTDTTKQVAGYRVVYDGLTFATVRGAGHEVPRFQPHQAFALLKIFLANRE</sequence>
<dbReference type="AlphaFoldDB" id="A0A6L2JCN6"/>
<evidence type="ECO:0000256" key="2">
    <source>
        <dbReference type="ARBA" id="ARBA00009431"/>
    </source>
</evidence>
<dbReference type="Gene3D" id="3.40.50.11320">
    <property type="match status" value="1"/>
</dbReference>
<organism evidence="16">
    <name type="scientific">Tanacetum cinerariifolium</name>
    <name type="common">Dalmatian daisy</name>
    <name type="synonym">Chrysanthemum cinerariifolium</name>
    <dbReference type="NCBI Taxonomy" id="118510"/>
    <lineage>
        <taxon>Eukaryota</taxon>
        <taxon>Viridiplantae</taxon>
        <taxon>Streptophyta</taxon>
        <taxon>Embryophyta</taxon>
        <taxon>Tracheophyta</taxon>
        <taxon>Spermatophyta</taxon>
        <taxon>Magnoliopsida</taxon>
        <taxon>eudicotyledons</taxon>
        <taxon>Gunneridae</taxon>
        <taxon>Pentapetalae</taxon>
        <taxon>asterids</taxon>
        <taxon>campanulids</taxon>
        <taxon>Asterales</taxon>
        <taxon>Asteraceae</taxon>
        <taxon>Asteroideae</taxon>
        <taxon>Anthemideae</taxon>
        <taxon>Anthemidinae</taxon>
        <taxon>Tanacetum</taxon>
    </lineage>
</organism>
<feature type="non-terminal residue" evidence="16">
    <location>
        <position position="1"/>
    </location>
</feature>
<dbReference type="CDD" id="cd12346">
    <property type="entry name" value="RRM3_NGR1_NAM8_like"/>
    <property type="match status" value="1"/>
</dbReference>
<evidence type="ECO:0000256" key="7">
    <source>
        <dbReference type="ARBA" id="ARBA00022737"/>
    </source>
</evidence>
<proteinExistence type="inferred from homology"/>
<keyword evidence="4 14" id="KW-0121">Carboxypeptidase</keyword>
<evidence type="ECO:0000256" key="9">
    <source>
        <dbReference type="ARBA" id="ARBA00022884"/>
    </source>
</evidence>
<dbReference type="Pfam" id="PF00450">
    <property type="entry name" value="Peptidase_S10"/>
    <property type="match status" value="1"/>
</dbReference>
<dbReference type="SUPFAM" id="SSF54928">
    <property type="entry name" value="RNA-binding domain, RBD"/>
    <property type="match status" value="2"/>
</dbReference>
<evidence type="ECO:0000256" key="13">
    <source>
        <dbReference type="PROSITE-ProRule" id="PRU00176"/>
    </source>
</evidence>
<gene>
    <name evidence="16" type="ORF">Tci_006629</name>
</gene>
<comment type="function">
    <text evidence="12">Heterogeneous nuclear ribonucleoprotein (hnRNP)-protein binding the poly(A) tail of mRNA and probably involved in some steps of pre-mRNA maturation.</text>
</comment>
<evidence type="ECO:0000256" key="5">
    <source>
        <dbReference type="ARBA" id="ARBA00022670"/>
    </source>
</evidence>
<keyword evidence="11" id="KW-0325">Glycoprotein</keyword>
<dbReference type="PANTHER" id="PTHR11802:SF78">
    <property type="entry name" value="CARBOXYPEPTIDASE"/>
    <property type="match status" value="1"/>
</dbReference>
<dbReference type="SMART" id="SM00360">
    <property type="entry name" value="RRM"/>
    <property type="match status" value="1"/>
</dbReference>
<keyword evidence="3" id="KW-0964">Secreted</keyword>